<evidence type="ECO:0000256" key="5">
    <source>
        <dbReference type="ARBA" id="ARBA00022475"/>
    </source>
</evidence>
<feature type="coiled-coil region" evidence="16">
    <location>
        <begin position="211"/>
        <end position="238"/>
    </location>
</feature>
<keyword evidence="12 18" id="KW-1133">Transmembrane helix</keyword>
<comment type="similarity">
    <text evidence="2">Belongs to the CpsD/CapB family.</text>
</comment>
<evidence type="ECO:0000256" key="1">
    <source>
        <dbReference type="ARBA" id="ARBA00004429"/>
    </source>
</evidence>
<dbReference type="Gene3D" id="3.40.50.300">
    <property type="entry name" value="P-loop containing nucleotide triphosphate hydrolases"/>
    <property type="match status" value="1"/>
</dbReference>
<feature type="domain" description="AAA" evidence="20">
    <location>
        <begin position="547"/>
        <end position="675"/>
    </location>
</feature>
<keyword evidence="10 22" id="KW-0418">Kinase</keyword>
<dbReference type="NCBIfam" id="TIGR01007">
    <property type="entry name" value="eps_fam"/>
    <property type="match status" value="1"/>
</dbReference>
<proteinExistence type="inferred from homology"/>
<dbReference type="InterPro" id="IPR005702">
    <property type="entry name" value="Wzc-like_C"/>
</dbReference>
<dbReference type="EC" id="2.7.10.2" evidence="4"/>
<dbReference type="GO" id="GO:0004715">
    <property type="term" value="F:non-membrane spanning protein tyrosine kinase activity"/>
    <property type="evidence" value="ECO:0007669"/>
    <property type="project" value="UniProtKB-EC"/>
</dbReference>
<keyword evidence="6" id="KW-0997">Cell inner membrane</keyword>
<reference evidence="22 23" key="1">
    <citation type="journal article" date="2016" name="Int. J. Syst. Evol. Microbiol.">
        <title>Acidipila dinghuensis sp. nov., an acidobacterium isolated from forest soil.</title>
        <authorList>
            <person name="Jiang Y.W."/>
            <person name="Wang J."/>
            <person name="Chen M.H."/>
            <person name="Lv Y.Y."/>
            <person name="Qiu L.H."/>
        </authorList>
    </citation>
    <scope>NUCLEOTIDE SEQUENCE [LARGE SCALE GENOMIC DNA]</scope>
    <source>
        <strain evidence="22 23">DHOF10</strain>
    </source>
</reference>
<evidence type="ECO:0000256" key="4">
    <source>
        <dbReference type="ARBA" id="ARBA00011903"/>
    </source>
</evidence>
<evidence type="ECO:0000259" key="20">
    <source>
        <dbReference type="Pfam" id="PF13614"/>
    </source>
</evidence>
<keyword evidence="8 18" id="KW-0812">Transmembrane</keyword>
<dbReference type="RefSeq" id="WP_129208108.1">
    <property type="nucleotide sequence ID" value="NZ_BMGU01000003.1"/>
</dbReference>
<keyword evidence="5" id="KW-1003">Cell membrane</keyword>
<evidence type="ECO:0000313" key="22">
    <source>
        <dbReference type="EMBL" id="RXS94939.1"/>
    </source>
</evidence>
<comment type="subcellular location">
    <subcellularLocation>
        <location evidence="1">Cell inner membrane</location>
        <topology evidence="1">Multi-pass membrane protein</topology>
    </subcellularLocation>
</comment>
<dbReference type="InterPro" id="IPR027417">
    <property type="entry name" value="P-loop_NTPase"/>
</dbReference>
<evidence type="ECO:0000256" key="12">
    <source>
        <dbReference type="ARBA" id="ARBA00022989"/>
    </source>
</evidence>
<evidence type="ECO:0000259" key="21">
    <source>
        <dbReference type="Pfam" id="PF13807"/>
    </source>
</evidence>
<keyword evidence="23" id="KW-1185">Reference proteome</keyword>
<dbReference type="Pfam" id="PF13807">
    <property type="entry name" value="GNVR"/>
    <property type="match status" value="1"/>
</dbReference>
<dbReference type="GO" id="GO:0005886">
    <property type="term" value="C:plasma membrane"/>
    <property type="evidence" value="ECO:0007669"/>
    <property type="project" value="UniProtKB-SubCell"/>
</dbReference>
<dbReference type="OrthoDB" id="9794577at2"/>
<dbReference type="SUPFAM" id="SSF52540">
    <property type="entry name" value="P-loop containing nucleoside triphosphate hydrolases"/>
    <property type="match status" value="1"/>
</dbReference>
<evidence type="ECO:0000256" key="16">
    <source>
        <dbReference type="SAM" id="Coils"/>
    </source>
</evidence>
<evidence type="ECO:0000313" key="23">
    <source>
        <dbReference type="Proteomes" id="UP000290253"/>
    </source>
</evidence>
<feature type="domain" description="Polysaccharide chain length determinant N-terminal" evidence="19">
    <location>
        <begin position="27"/>
        <end position="110"/>
    </location>
</feature>
<evidence type="ECO:0000256" key="17">
    <source>
        <dbReference type="SAM" id="MobiDB-lite"/>
    </source>
</evidence>
<evidence type="ECO:0000256" key="7">
    <source>
        <dbReference type="ARBA" id="ARBA00022679"/>
    </source>
</evidence>
<evidence type="ECO:0000256" key="8">
    <source>
        <dbReference type="ARBA" id="ARBA00022692"/>
    </source>
</evidence>
<evidence type="ECO:0000256" key="15">
    <source>
        <dbReference type="ARBA" id="ARBA00051245"/>
    </source>
</evidence>
<keyword evidence="7 22" id="KW-0808">Transferase</keyword>
<dbReference type="GO" id="GO:0005524">
    <property type="term" value="F:ATP binding"/>
    <property type="evidence" value="ECO:0007669"/>
    <property type="project" value="UniProtKB-KW"/>
</dbReference>
<accession>A0A4Q1SCH5</accession>
<dbReference type="InterPro" id="IPR032807">
    <property type="entry name" value="GNVR"/>
</dbReference>
<dbReference type="AlphaFoldDB" id="A0A4Q1SCH5"/>
<feature type="domain" description="Tyrosine-protein kinase G-rich" evidence="21">
    <location>
        <begin position="393"/>
        <end position="459"/>
    </location>
</feature>
<dbReference type="Proteomes" id="UP000290253">
    <property type="component" value="Unassembled WGS sequence"/>
</dbReference>
<evidence type="ECO:0000259" key="19">
    <source>
        <dbReference type="Pfam" id="PF02706"/>
    </source>
</evidence>
<evidence type="ECO:0000256" key="14">
    <source>
        <dbReference type="ARBA" id="ARBA00023137"/>
    </source>
</evidence>
<dbReference type="InterPro" id="IPR050445">
    <property type="entry name" value="Bact_polysacc_biosynth/exp"/>
</dbReference>
<sequence length="728" mass="79263">MNQPAAASPLQAQPAAFSSPGVGDSEGISFREIFRAILKGKWFILASTVLCGAIALIYITVTKPVYEADGIVRIDPNRSGTLGLTDALLGANSDEVPTEIGILGSAQVALSALEMLTPEQFQNYAGFSRSQMVFRLEDDQHRPINLTPQQEDVLDKFQLALKAKQEEGTQLVDVSFRDQNPQMAALLLNHVVDAYLRQSFNSRYGSVAQVRDWLSAQMDDLQKHAADAQQKLAKFQEDNNLVGTDPTDNTVIDRLKLINEQLTQAEGDRIVKEAQYRAAETGDPAVLAALMPDQNLQSLQTTEASLYAQEAQLATKFGSSYPPLVETREQLASVRDQIRKNVGNITAHLKQDLDASRQAESLMHQEYQDAVSQAYALNRKQADYAVLAAEGAASRDLYDTLQYKIQQASVNAGLDSINTMIVDRARLQRFPVEPKKALILASGLILGCVAGIGAALLRESMGGEIQSISQVESNVGLANLATVPHMDWENKAADGTATKMGHGVRLITLREPRSRAAESYRTLRNSVLLSSIDMPPRLMLVTSSLPGEGKSSTSANYAVVLAQNGAKVLIIDADLRRPTLHKIFGVSNTIGISDLLIDRGTSKDIAQPIEELPNLHFLPAGKSVAFPSETLASSKLRMQLEEWKKEYDIVLLDSAPLLTVSDSLPLATWADTTVLVARAGVTPLKALARTKAILLRAHARISGVLLNDISHANEDSGYYGKDGYAYYN</sequence>
<name>A0A4Q1SCH5_9BACT</name>
<evidence type="ECO:0000256" key="9">
    <source>
        <dbReference type="ARBA" id="ARBA00022741"/>
    </source>
</evidence>
<keyword evidence="13 18" id="KW-0472">Membrane</keyword>
<evidence type="ECO:0000256" key="10">
    <source>
        <dbReference type="ARBA" id="ARBA00022777"/>
    </source>
</evidence>
<feature type="transmembrane region" description="Helical" evidence="18">
    <location>
        <begin position="42"/>
        <end position="61"/>
    </location>
</feature>
<protein>
    <recommendedName>
        <fullName evidence="4">non-specific protein-tyrosine kinase</fullName>
        <ecNumber evidence="4">2.7.10.2</ecNumber>
    </recommendedName>
</protein>
<dbReference type="Pfam" id="PF13614">
    <property type="entry name" value="AAA_31"/>
    <property type="match status" value="1"/>
</dbReference>
<dbReference type="EMBL" id="SDMK01000002">
    <property type="protein sequence ID" value="RXS94939.1"/>
    <property type="molecule type" value="Genomic_DNA"/>
</dbReference>
<evidence type="ECO:0000256" key="3">
    <source>
        <dbReference type="ARBA" id="ARBA00008883"/>
    </source>
</evidence>
<feature type="region of interest" description="Disordered" evidence="17">
    <location>
        <begin position="1"/>
        <end position="23"/>
    </location>
</feature>
<keyword evidence="9" id="KW-0547">Nucleotide-binding</keyword>
<evidence type="ECO:0000256" key="6">
    <source>
        <dbReference type="ARBA" id="ARBA00022519"/>
    </source>
</evidence>
<evidence type="ECO:0000256" key="18">
    <source>
        <dbReference type="SAM" id="Phobius"/>
    </source>
</evidence>
<organism evidence="22 23">
    <name type="scientific">Silvibacterium dinghuense</name>
    <dbReference type="NCBI Taxonomy" id="1560006"/>
    <lineage>
        <taxon>Bacteria</taxon>
        <taxon>Pseudomonadati</taxon>
        <taxon>Acidobacteriota</taxon>
        <taxon>Terriglobia</taxon>
        <taxon>Terriglobales</taxon>
        <taxon>Acidobacteriaceae</taxon>
        <taxon>Silvibacterium</taxon>
    </lineage>
</organism>
<keyword evidence="16" id="KW-0175">Coiled coil</keyword>
<dbReference type="Pfam" id="PF02706">
    <property type="entry name" value="Wzz"/>
    <property type="match status" value="1"/>
</dbReference>
<evidence type="ECO:0000256" key="2">
    <source>
        <dbReference type="ARBA" id="ARBA00007316"/>
    </source>
</evidence>
<dbReference type="PANTHER" id="PTHR32309:SF13">
    <property type="entry name" value="FERRIC ENTEROBACTIN TRANSPORT PROTEIN FEPE"/>
    <property type="match status" value="1"/>
</dbReference>
<feature type="compositionally biased region" description="Low complexity" evidence="17">
    <location>
        <begin position="1"/>
        <end position="20"/>
    </location>
</feature>
<dbReference type="CDD" id="cd05387">
    <property type="entry name" value="BY-kinase"/>
    <property type="match status" value="1"/>
</dbReference>
<comment type="catalytic activity">
    <reaction evidence="15">
        <text>L-tyrosyl-[protein] + ATP = O-phospho-L-tyrosyl-[protein] + ADP + H(+)</text>
        <dbReference type="Rhea" id="RHEA:10596"/>
        <dbReference type="Rhea" id="RHEA-COMP:10136"/>
        <dbReference type="Rhea" id="RHEA-COMP:20101"/>
        <dbReference type="ChEBI" id="CHEBI:15378"/>
        <dbReference type="ChEBI" id="CHEBI:30616"/>
        <dbReference type="ChEBI" id="CHEBI:46858"/>
        <dbReference type="ChEBI" id="CHEBI:61978"/>
        <dbReference type="ChEBI" id="CHEBI:456216"/>
        <dbReference type="EC" id="2.7.10.2"/>
    </reaction>
</comment>
<comment type="similarity">
    <text evidence="3">Belongs to the etk/wzc family.</text>
</comment>
<dbReference type="PANTHER" id="PTHR32309">
    <property type="entry name" value="TYROSINE-PROTEIN KINASE"/>
    <property type="match status" value="1"/>
</dbReference>
<dbReference type="InterPro" id="IPR025669">
    <property type="entry name" value="AAA_dom"/>
</dbReference>
<evidence type="ECO:0000256" key="13">
    <source>
        <dbReference type="ARBA" id="ARBA00023136"/>
    </source>
</evidence>
<dbReference type="InterPro" id="IPR003856">
    <property type="entry name" value="LPS_length_determ_N"/>
</dbReference>
<keyword evidence="11" id="KW-0067">ATP-binding</keyword>
<comment type="caution">
    <text evidence="22">The sequence shown here is derived from an EMBL/GenBank/DDBJ whole genome shotgun (WGS) entry which is preliminary data.</text>
</comment>
<evidence type="ECO:0000256" key="11">
    <source>
        <dbReference type="ARBA" id="ARBA00022840"/>
    </source>
</evidence>
<keyword evidence="14" id="KW-0829">Tyrosine-protein kinase</keyword>
<gene>
    <name evidence="22" type="ORF">ESZ00_09885</name>
</gene>